<keyword evidence="4 6" id="KW-0472">Membrane</keyword>
<evidence type="ECO:0000256" key="3">
    <source>
        <dbReference type="ARBA" id="ARBA00022989"/>
    </source>
</evidence>
<comment type="caution">
    <text evidence="7">The sequence shown here is derived from an EMBL/GenBank/DDBJ whole genome shotgun (WGS) entry which is preliminary data.</text>
</comment>
<evidence type="ECO:0000256" key="4">
    <source>
        <dbReference type="ARBA" id="ARBA00023136"/>
    </source>
</evidence>
<dbReference type="EMBL" id="BNCD01000001">
    <property type="protein sequence ID" value="GHH69010.1"/>
    <property type="molecule type" value="Genomic_DNA"/>
</dbReference>
<dbReference type="InterPro" id="IPR002293">
    <property type="entry name" value="AA/rel_permease1"/>
</dbReference>
<keyword evidence="2 6" id="KW-0812">Transmembrane</keyword>
<dbReference type="PANTHER" id="PTHR47547:SF1">
    <property type="entry name" value="ASPARTATE-PROTON SYMPORTER"/>
    <property type="match status" value="1"/>
</dbReference>
<dbReference type="InterPro" id="IPR052962">
    <property type="entry name" value="AA_Transporter_AGT"/>
</dbReference>
<evidence type="ECO:0000256" key="6">
    <source>
        <dbReference type="SAM" id="Phobius"/>
    </source>
</evidence>
<feature type="transmembrane region" description="Helical" evidence="6">
    <location>
        <begin position="153"/>
        <end position="176"/>
    </location>
</feature>
<feature type="transmembrane region" description="Helical" evidence="6">
    <location>
        <begin position="70"/>
        <end position="92"/>
    </location>
</feature>
<gene>
    <name evidence="7" type="primary">ybeC</name>
    <name evidence="7" type="ORF">GCM10018793_00750</name>
</gene>
<reference evidence="7" key="1">
    <citation type="journal article" date="2014" name="Int. J. Syst. Evol. Microbiol.">
        <title>Complete genome sequence of Corynebacterium casei LMG S-19264T (=DSM 44701T), isolated from a smear-ripened cheese.</title>
        <authorList>
            <consortium name="US DOE Joint Genome Institute (JGI-PGF)"/>
            <person name="Walter F."/>
            <person name="Albersmeier A."/>
            <person name="Kalinowski J."/>
            <person name="Ruckert C."/>
        </authorList>
    </citation>
    <scope>NUCLEOTIDE SEQUENCE</scope>
    <source>
        <strain evidence="7">JCM 5069</strain>
    </source>
</reference>
<sequence>MTEQAQAPDAPPPAGAPGAGSAVPGAVLAEEHRLRKDLGFWGLTAIGFSNIVGSGWLFAALYAAQTAGPAALISWIAAGALCALVALVMVELGATRPEGGGTVRWPLYASGRVVGTVVGWSVLLSVGGTAAEIAAIMQYAAHYVPGLYDGGSITASGLAVAAALSLLLTVLNWFAVRLFARMNNLVSLLKVAIPVITVVALLLSGTHGGRLTDHGGFAPYGYAACLSALASGGIVYSVNGFQAPLDFSGEARNPRRTVPAAVLTGIGLAVAMYLGLQFAFLFTVPDSLLGHGWHGVNFDSPFGQLALVLNLHWLATLLYADAVLSPGGSAYVGVAIDARHTYALAKNRLLPRYFMRIDPRHGMPHRALVLNLAVIVVFMLPFGGWQDIVSVMGDMYLLVYAASAVAAAAFRAHDRARGLPRTEGQVPGVRWMAPVSYVVASEFIYWSGWDDLRLALPMVLAGVPLYLVLRYGDRRRAGGREEVSGGRPPLEELRRGAWLVVHLVALTLLSWLGTFGGSGRLPAPYDSVVVGAVALGVFAWAVRSGAAHLRTSPPPAG</sequence>
<feature type="transmembrane region" description="Helical" evidence="6">
    <location>
        <begin position="367"/>
        <end position="385"/>
    </location>
</feature>
<evidence type="ECO:0000313" key="8">
    <source>
        <dbReference type="Proteomes" id="UP000603708"/>
    </source>
</evidence>
<proteinExistence type="predicted"/>
<dbReference type="Pfam" id="PF13520">
    <property type="entry name" value="AA_permease_2"/>
    <property type="match status" value="1"/>
</dbReference>
<evidence type="ECO:0000313" key="7">
    <source>
        <dbReference type="EMBL" id="GHH69010.1"/>
    </source>
</evidence>
<organism evidence="7 8">
    <name type="scientific">Streptomyces sulfonofaciens</name>
    <dbReference type="NCBI Taxonomy" id="68272"/>
    <lineage>
        <taxon>Bacteria</taxon>
        <taxon>Bacillati</taxon>
        <taxon>Actinomycetota</taxon>
        <taxon>Actinomycetes</taxon>
        <taxon>Kitasatosporales</taxon>
        <taxon>Streptomycetaceae</taxon>
        <taxon>Streptomyces</taxon>
    </lineage>
</organism>
<evidence type="ECO:0000256" key="2">
    <source>
        <dbReference type="ARBA" id="ARBA00022692"/>
    </source>
</evidence>
<keyword evidence="8" id="KW-1185">Reference proteome</keyword>
<evidence type="ECO:0000256" key="1">
    <source>
        <dbReference type="ARBA" id="ARBA00004141"/>
    </source>
</evidence>
<accession>A0A919KQ52</accession>
<keyword evidence="3 6" id="KW-1133">Transmembrane helix</keyword>
<feature type="transmembrane region" description="Helical" evidence="6">
    <location>
        <begin position="188"/>
        <end position="208"/>
    </location>
</feature>
<dbReference type="GO" id="GO:0022857">
    <property type="term" value="F:transmembrane transporter activity"/>
    <property type="evidence" value="ECO:0007669"/>
    <property type="project" value="InterPro"/>
</dbReference>
<feature type="transmembrane region" description="Helical" evidence="6">
    <location>
        <begin position="113"/>
        <end position="141"/>
    </location>
</feature>
<dbReference type="Gene3D" id="1.20.1740.10">
    <property type="entry name" value="Amino acid/polyamine transporter I"/>
    <property type="match status" value="1"/>
</dbReference>
<evidence type="ECO:0000256" key="5">
    <source>
        <dbReference type="SAM" id="MobiDB-lite"/>
    </source>
</evidence>
<protein>
    <submittedName>
        <fullName evidence="7">Amino acid transporter</fullName>
    </submittedName>
</protein>
<feature type="transmembrane region" description="Helical" evidence="6">
    <location>
        <begin position="497"/>
        <end position="517"/>
    </location>
</feature>
<dbReference type="PANTHER" id="PTHR47547">
    <property type="match status" value="1"/>
</dbReference>
<feature type="transmembrane region" description="Helical" evidence="6">
    <location>
        <begin position="260"/>
        <end position="282"/>
    </location>
</feature>
<feature type="transmembrane region" description="Helical" evidence="6">
    <location>
        <begin position="523"/>
        <end position="542"/>
    </location>
</feature>
<dbReference type="GO" id="GO:0016020">
    <property type="term" value="C:membrane"/>
    <property type="evidence" value="ECO:0007669"/>
    <property type="project" value="UniProtKB-SubCell"/>
</dbReference>
<comment type="subcellular location">
    <subcellularLocation>
        <location evidence="1">Membrane</location>
        <topology evidence="1">Multi-pass membrane protein</topology>
    </subcellularLocation>
</comment>
<feature type="transmembrane region" description="Helical" evidence="6">
    <location>
        <begin position="454"/>
        <end position="472"/>
    </location>
</feature>
<dbReference type="Proteomes" id="UP000603708">
    <property type="component" value="Unassembled WGS sequence"/>
</dbReference>
<reference evidence="7" key="2">
    <citation type="submission" date="2020-09" db="EMBL/GenBank/DDBJ databases">
        <authorList>
            <person name="Sun Q."/>
            <person name="Ohkuma M."/>
        </authorList>
    </citation>
    <scope>NUCLEOTIDE SEQUENCE</scope>
    <source>
        <strain evidence="7">JCM 5069</strain>
    </source>
</reference>
<feature type="transmembrane region" description="Helical" evidence="6">
    <location>
        <begin position="38"/>
        <end position="64"/>
    </location>
</feature>
<dbReference type="AlphaFoldDB" id="A0A919KQ52"/>
<feature type="region of interest" description="Disordered" evidence="5">
    <location>
        <begin position="1"/>
        <end position="21"/>
    </location>
</feature>
<feature type="transmembrane region" description="Helical" evidence="6">
    <location>
        <begin position="220"/>
        <end position="239"/>
    </location>
</feature>
<name>A0A919KQ52_9ACTN</name>